<gene>
    <name evidence="2" type="primary">copZ4</name>
    <name evidence="2" type="ORF">Nocox_20570</name>
</gene>
<dbReference type="EMBL" id="CP068985">
    <property type="protein sequence ID" value="QYC41722.1"/>
    <property type="molecule type" value="Genomic_DNA"/>
</dbReference>
<protein>
    <submittedName>
        <fullName evidence="2">Copper chaperone CopZ</fullName>
    </submittedName>
</protein>
<dbReference type="RefSeq" id="WP_020543514.1">
    <property type="nucleotide sequence ID" value="NZ_CP068985.1"/>
</dbReference>
<dbReference type="CDD" id="cd00371">
    <property type="entry name" value="HMA"/>
    <property type="match status" value="1"/>
</dbReference>
<dbReference type="InterPro" id="IPR006121">
    <property type="entry name" value="HMA_dom"/>
</dbReference>
<name>A0ABX8U1X5_9ACTN</name>
<evidence type="ECO:0000313" key="3">
    <source>
        <dbReference type="Proteomes" id="UP000824681"/>
    </source>
</evidence>
<dbReference type="Gene3D" id="3.30.70.100">
    <property type="match status" value="1"/>
</dbReference>
<dbReference type="PROSITE" id="PS50846">
    <property type="entry name" value="HMA_2"/>
    <property type="match status" value="1"/>
</dbReference>
<evidence type="ECO:0000313" key="2">
    <source>
        <dbReference type="EMBL" id="QYC41722.1"/>
    </source>
</evidence>
<dbReference type="InterPro" id="IPR036163">
    <property type="entry name" value="HMA_dom_sf"/>
</dbReference>
<reference evidence="2 3" key="1">
    <citation type="journal article" date="2021" name="ACS Chem. Biol.">
        <title>Genomic-Led Discovery of a Novel Glycopeptide Antibiotic by Nonomuraea coxensis DSM 45129.</title>
        <authorList>
            <person name="Yushchuk O."/>
            <person name="Vior N.M."/>
            <person name="Andreo-Vidal A."/>
            <person name="Berini F."/>
            <person name="Ruckert C."/>
            <person name="Busche T."/>
            <person name="Binda E."/>
            <person name="Kalinowski J."/>
            <person name="Truman A.W."/>
            <person name="Marinelli F."/>
        </authorList>
    </citation>
    <scope>NUCLEOTIDE SEQUENCE [LARGE SCALE GENOMIC DNA]</scope>
    <source>
        <strain evidence="2 3">DSM 45129</strain>
    </source>
</reference>
<dbReference type="Pfam" id="PF00403">
    <property type="entry name" value="HMA"/>
    <property type="match status" value="1"/>
</dbReference>
<accession>A0ABX8U1X5</accession>
<feature type="domain" description="HMA" evidence="1">
    <location>
        <begin position="2"/>
        <end position="67"/>
    </location>
</feature>
<dbReference type="SUPFAM" id="SSF55008">
    <property type="entry name" value="HMA, heavy metal-associated domain"/>
    <property type="match status" value="1"/>
</dbReference>
<organism evidence="2 3">
    <name type="scientific">Nonomuraea coxensis DSM 45129</name>
    <dbReference type="NCBI Taxonomy" id="1122611"/>
    <lineage>
        <taxon>Bacteria</taxon>
        <taxon>Bacillati</taxon>
        <taxon>Actinomycetota</taxon>
        <taxon>Actinomycetes</taxon>
        <taxon>Streptosporangiales</taxon>
        <taxon>Streptosporangiaceae</taxon>
        <taxon>Nonomuraea</taxon>
    </lineage>
</organism>
<keyword evidence="3" id="KW-1185">Reference proteome</keyword>
<sequence length="71" mass="7257">MTGTSYTVAGMTCGHCATFVTEELEHIPGVTAVTVDAGTGTVSVTSDKGLDTEDVRAAVEEAGYELTHAHG</sequence>
<proteinExistence type="predicted"/>
<dbReference type="Proteomes" id="UP000824681">
    <property type="component" value="Chromosome"/>
</dbReference>
<evidence type="ECO:0000259" key="1">
    <source>
        <dbReference type="PROSITE" id="PS50846"/>
    </source>
</evidence>